<dbReference type="RefSeq" id="WP_104474455.1">
    <property type="nucleotide sequence ID" value="NZ_MPZN01000007.1"/>
</dbReference>
<evidence type="ECO:0000256" key="3">
    <source>
        <dbReference type="SAM" id="SignalP"/>
    </source>
</evidence>
<dbReference type="Gene3D" id="2.60.40.2230">
    <property type="entry name" value="Uncharacterised protein YcnI-like PF07987, DUF1775"/>
    <property type="match status" value="1"/>
</dbReference>
<evidence type="ECO:0000256" key="1">
    <source>
        <dbReference type="SAM" id="MobiDB-lite"/>
    </source>
</evidence>
<keyword evidence="2" id="KW-1133">Transmembrane helix</keyword>
<proteinExistence type="predicted"/>
<sequence length="241" mass="23761">MTSRTRSTRTLAVAGLAAGALLAVGAPLAASAHVGVTPSDTAAGSYSLLTFSVGHGCDGAATTRIAIDIPESIVSVTPTVNPNWTIEKVKTGEGDAARTSQVVYTAIAPLEDGLRDTFVLSAKLPAEAAGDTLEFPVLQTCTVGETNWNETTVAGEAEPDAPAPAFTLTEASAEGDGHGHGGAATENTSGDASATAAGDSSVAPAAPSADIVARVLGVVGLVVGAVGIALAVITRRSAASK</sequence>
<feature type="region of interest" description="Disordered" evidence="1">
    <location>
        <begin position="171"/>
        <end position="201"/>
    </location>
</feature>
<feature type="domain" description="YncI copper-binding" evidence="4">
    <location>
        <begin position="33"/>
        <end position="168"/>
    </location>
</feature>
<feature type="chain" id="PRO_5046522747" description="YncI copper-binding domain-containing protein" evidence="3">
    <location>
        <begin position="33"/>
        <end position="241"/>
    </location>
</feature>
<dbReference type="EMBL" id="MPZN01000007">
    <property type="protein sequence ID" value="PPL19901.1"/>
    <property type="molecule type" value="Genomic_DNA"/>
</dbReference>
<dbReference type="InterPro" id="IPR012533">
    <property type="entry name" value="YcnI-copper_dom"/>
</dbReference>
<evidence type="ECO:0000259" key="4">
    <source>
        <dbReference type="Pfam" id="PF07987"/>
    </source>
</evidence>
<feature type="transmembrane region" description="Helical" evidence="2">
    <location>
        <begin position="211"/>
        <end position="233"/>
    </location>
</feature>
<name>A0ABX5AZ30_9MICO</name>
<evidence type="ECO:0000313" key="6">
    <source>
        <dbReference type="Proteomes" id="UP000237755"/>
    </source>
</evidence>
<dbReference type="Pfam" id="PF07987">
    <property type="entry name" value="DUF1775"/>
    <property type="match status" value="1"/>
</dbReference>
<evidence type="ECO:0000256" key="2">
    <source>
        <dbReference type="SAM" id="Phobius"/>
    </source>
</evidence>
<feature type="signal peptide" evidence="3">
    <location>
        <begin position="1"/>
        <end position="32"/>
    </location>
</feature>
<keyword evidence="6" id="KW-1185">Reference proteome</keyword>
<feature type="compositionally biased region" description="Low complexity" evidence="1">
    <location>
        <begin position="188"/>
        <end position="201"/>
    </location>
</feature>
<dbReference type="InterPro" id="IPR038507">
    <property type="entry name" value="YcnI-like_sf"/>
</dbReference>
<comment type="caution">
    <text evidence="5">The sequence shown here is derived from an EMBL/GenBank/DDBJ whole genome shotgun (WGS) entry which is preliminary data.</text>
</comment>
<keyword evidence="2" id="KW-0812">Transmembrane</keyword>
<dbReference type="Proteomes" id="UP000237755">
    <property type="component" value="Unassembled WGS sequence"/>
</dbReference>
<keyword evidence="2" id="KW-0472">Membrane</keyword>
<reference evidence="5 6" key="1">
    <citation type="journal article" date="2008" name="Int. J. Syst. Evol. Microbiol.">
        <title>Leifsonia pindariensis sp. nov., isolated from the Pindari glacier of the Indian Himalayas, and emended description of the genus Leifsonia.</title>
        <authorList>
            <person name="Reddy G.S."/>
            <person name="Prabagaran S.R."/>
            <person name="Shivaji S."/>
        </authorList>
    </citation>
    <scope>NUCLEOTIDE SEQUENCE [LARGE SCALE GENOMIC DNA]</scope>
    <source>
        <strain evidence="5 6">PON 10</strain>
    </source>
</reference>
<organism evidence="5 6">
    <name type="scientific">Microterricola pindariensis</name>
    <dbReference type="NCBI Taxonomy" id="478010"/>
    <lineage>
        <taxon>Bacteria</taxon>
        <taxon>Bacillati</taxon>
        <taxon>Actinomycetota</taxon>
        <taxon>Actinomycetes</taxon>
        <taxon>Micrococcales</taxon>
        <taxon>Microbacteriaceae</taxon>
        <taxon>Microterricola</taxon>
    </lineage>
</organism>
<evidence type="ECO:0000313" key="5">
    <source>
        <dbReference type="EMBL" id="PPL19901.1"/>
    </source>
</evidence>
<gene>
    <name evidence="5" type="ORF">GY24_03885</name>
</gene>
<keyword evidence="3" id="KW-0732">Signal</keyword>
<dbReference type="CDD" id="cd08545">
    <property type="entry name" value="YcnI_like"/>
    <property type="match status" value="1"/>
</dbReference>
<accession>A0ABX5AZ30</accession>
<protein>
    <recommendedName>
        <fullName evidence="4">YncI copper-binding domain-containing protein</fullName>
    </recommendedName>
</protein>